<dbReference type="Gene3D" id="3.40.50.150">
    <property type="entry name" value="Vaccinia Virus protein VP39"/>
    <property type="match status" value="1"/>
</dbReference>
<organism evidence="2 3">
    <name type="scientific">Rheinheimera pacifica</name>
    <dbReference type="NCBI Taxonomy" id="173990"/>
    <lineage>
        <taxon>Bacteria</taxon>
        <taxon>Pseudomonadati</taxon>
        <taxon>Pseudomonadota</taxon>
        <taxon>Gammaproteobacteria</taxon>
        <taxon>Chromatiales</taxon>
        <taxon>Chromatiaceae</taxon>
        <taxon>Rheinheimera</taxon>
    </lineage>
</organism>
<dbReference type="STRING" id="173990.SAMN05660691_00361"/>
<keyword evidence="3" id="KW-1185">Reference proteome</keyword>
<evidence type="ECO:0000313" key="2">
    <source>
        <dbReference type="EMBL" id="SEH58962.1"/>
    </source>
</evidence>
<dbReference type="Proteomes" id="UP000199371">
    <property type="component" value="Unassembled WGS sequence"/>
</dbReference>
<dbReference type="GO" id="GO:0032259">
    <property type="term" value="P:methylation"/>
    <property type="evidence" value="ECO:0007669"/>
    <property type="project" value="UniProtKB-KW"/>
</dbReference>
<keyword evidence="1" id="KW-0732">Signal</keyword>
<sequence>MKTIKLALALSAVLLSPLANADASKGDHTEALQLAVDHPTRSPANVARDKYRNPVATLAFFEVKPDSTVVEISPGGGWYTEILAPLLAAHGTYYAAHFPADSTSDYYKRNRAAFVEKLAANPIYNRVQLTDFAPDNSSAIAPAGSADVVLTFRNLHNWYSNGGDDGMVAIFKDFYKALKPGGVLGVVEHRLPADKMTGEWMKSGYFPQQLTITLAEKAGFIFDSSSEINANPKDTADHPGGVWTLPPVLRLKEQDKEKYLAIGESDRMTLKFRKPVTE</sequence>
<evidence type="ECO:0000256" key="1">
    <source>
        <dbReference type="SAM" id="SignalP"/>
    </source>
</evidence>
<name>A0A1H6J9Q2_9GAMM</name>
<keyword evidence="2" id="KW-0489">Methyltransferase</keyword>
<feature type="chain" id="PRO_5011702836" evidence="1">
    <location>
        <begin position="22"/>
        <end position="278"/>
    </location>
</feature>
<dbReference type="RefSeq" id="WP_092789550.1">
    <property type="nucleotide sequence ID" value="NZ_FNXF01000001.1"/>
</dbReference>
<dbReference type="GO" id="GO:0008168">
    <property type="term" value="F:methyltransferase activity"/>
    <property type="evidence" value="ECO:0007669"/>
    <property type="project" value="UniProtKB-KW"/>
</dbReference>
<evidence type="ECO:0000313" key="3">
    <source>
        <dbReference type="Proteomes" id="UP000199371"/>
    </source>
</evidence>
<dbReference type="AlphaFoldDB" id="A0A1H6J9Q2"/>
<reference evidence="3" key="1">
    <citation type="submission" date="2016-10" db="EMBL/GenBank/DDBJ databases">
        <authorList>
            <person name="Varghese N."/>
            <person name="Submissions S."/>
        </authorList>
    </citation>
    <scope>NUCLEOTIDE SEQUENCE [LARGE SCALE GENOMIC DNA]</scope>
    <source>
        <strain evidence="3">DSM 17616</strain>
    </source>
</reference>
<dbReference type="EMBL" id="FNXF01000001">
    <property type="protein sequence ID" value="SEH58962.1"/>
    <property type="molecule type" value="Genomic_DNA"/>
</dbReference>
<accession>A0A1H6J9Q2</accession>
<gene>
    <name evidence="2" type="ORF">SAMN05660691_00361</name>
</gene>
<keyword evidence="2" id="KW-0808">Transferase</keyword>
<dbReference type="InterPro" id="IPR016980">
    <property type="entry name" value="S-AdoMet-dep_MeTrfase_Alr7345"/>
</dbReference>
<dbReference type="InterPro" id="IPR029063">
    <property type="entry name" value="SAM-dependent_MTases_sf"/>
</dbReference>
<feature type="signal peptide" evidence="1">
    <location>
        <begin position="1"/>
        <end position="21"/>
    </location>
</feature>
<dbReference type="PIRSF" id="PIRSF031679">
    <property type="entry name" value="Mtase_Alr7345_prd"/>
    <property type="match status" value="1"/>
</dbReference>
<dbReference type="SUPFAM" id="SSF53335">
    <property type="entry name" value="S-adenosyl-L-methionine-dependent methyltransferases"/>
    <property type="match status" value="1"/>
</dbReference>
<protein>
    <submittedName>
        <fullName evidence="2">Predicted methyltransferase</fullName>
    </submittedName>
</protein>
<dbReference type="OrthoDB" id="9801692at2"/>
<proteinExistence type="predicted"/>